<dbReference type="PANTHER" id="PTHR42737:SF2">
    <property type="entry name" value="GLUTATHIONE REDUCTASE"/>
    <property type="match status" value="1"/>
</dbReference>
<keyword evidence="11 14" id="KW-0676">Redox-active center</keyword>
<evidence type="ECO:0000256" key="9">
    <source>
        <dbReference type="ARBA" id="ARBA00023002"/>
    </source>
</evidence>
<evidence type="ECO:0000256" key="11">
    <source>
        <dbReference type="ARBA" id="ARBA00023284"/>
    </source>
</evidence>
<dbReference type="PROSITE" id="PS52035">
    <property type="entry name" value="PEPTIDASE_M14"/>
    <property type="match status" value="1"/>
</dbReference>
<dbReference type="GO" id="GO:0005829">
    <property type="term" value="C:cytosol"/>
    <property type="evidence" value="ECO:0007669"/>
    <property type="project" value="TreeGrafter"/>
</dbReference>
<dbReference type="GO" id="GO:0004362">
    <property type="term" value="F:glutathione-disulfide reductase (NADPH) activity"/>
    <property type="evidence" value="ECO:0007669"/>
    <property type="project" value="UniProtKB-EC"/>
</dbReference>
<comment type="caution">
    <text evidence="18">The sequence shown here is derived from an EMBL/GenBank/DDBJ whole genome shotgun (WGS) entry which is preliminary data.</text>
</comment>
<protein>
    <recommendedName>
        <fullName evidence="5">glutathione-disulfide reductase</fullName>
        <ecNumber evidence="5">1.8.1.7</ecNumber>
    </recommendedName>
</protein>
<gene>
    <name evidence="18" type="ORF">C2E20_1267</name>
</gene>
<evidence type="ECO:0000256" key="14">
    <source>
        <dbReference type="RuleBase" id="RU003691"/>
    </source>
</evidence>
<dbReference type="Pfam" id="PF02852">
    <property type="entry name" value="Pyr_redox_dim"/>
    <property type="match status" value="1"/>
</dbReference>
<evidence type="ECO:0000256" key="3">
    <source>
        <dbReference type="ARBA" id="ARBA00007532"/>
    </source>
</evidence>
<feature type="domain" description="Peptidase M14" evidence="17">
    <location>
        <begin position="1"/>
        <end position="272"/>
    </location>
</feature>
<feature type="region of interest" description="Disordered" evidence="15">
    <location>
        <begin position="329"/>
        <end position="371"/>
    </location>
</feature>
<dbReference type="PRINTS" id="PR00368">
    <property type="entry name" value="FADPNR"/>
</dbReference>
<dbReference type="EC" id="1.8.1.7" evidence="5"/>
<dbReference type="InterPro" id="IPR046952">
    <property type="entry name" value="GSHR/TRXR-like"/>
</dbReference>
<evidence type="ECO:0000256" key="10">
    <source>
        <dbReference type="ARBA" id="ARBA00023157"/>
    </source>
</evidence>
<evidence type="ECO:0000256" key="13">
    <source>
        <dbReference type="PROSITE-ProRule" id="PRU01379"/>
    </source>
</evidence>
<dbReference type="InterPro" id="IPR023753">
    <property type="entry name" value="FAD/NAD-binding_dom"/>
</dbReference>
<dbReference type="GO" id="GO:0050660">
    <property type="term" value="F:flavin adenine dinucleotide binding"/>
    <property type="evidence" value="ECO:0007669"/>
    <property type="project" value="InterPro"/>
</dbReference>
<dbReference type="GO" id="GO:0004181">
    <property type="term" value="F:metallocarboxypeptidase activity"/>
    <property type="evidence" value="ECO:0007669"/>
    <property type="project" value="InterPro"/>
</dbReference>
<feature type="compositionally biased region" description="Low complexity" evidence="15">
    <location>
        <begin position="336"/>
        <end position="362"/>
    </location>
</feature>
<dbReference type="InterPro" id="IPR012999">
    <property type="entry name" value="Pyr_OxRdtase_I_AS"/>
</dbReference>
<keyword evidence="9 14" id="KW-0560">Oxidoreductase</keyword>
<dbReference type="SUPFAM" id="SSF51905">
    <property type="entry name" value="FAD/NAD(P)-binding domain"/>
    <property type="match status" value="1"/>
</dbReference>
<dbReference type="GO" id="GO:0045454">
    <property type="term" value="P:cell redox homeostasis"/>
    <property type="evidence" value="ECO:0007669"/>
    <property type="project" value="InterPro"/>
</dbReference>
<dbReference type="SUPFAM" id="SSF53187">
    <property type="entry name" value="Zn-dependent exopeptidases"/>
    <property type="match status" value="1"/>
</dbReference>
<evidence type="ECO:0000256" key="5">
    <source>
        <dbReference type="ARBA" id="ARBA00012607"/>
    </source>
</evidence>
<dbReference type="NCBIfam" id="NF004776">
    <property type="entry name" value="PRK06116.1"/>
    <property type="match status" value="1"/>
</dbReference>
<evidence type="ECO:0000256" key="7">
    <source>
        <dbReference type="ARBA" id="ARBA00022827"/>
    </source>
</evidence>
<dbReference type="EMBL" id="LHPF02000002">
    <property type="protein sequence ID" value="PSC75772.1"/>
    <property type="molecule type" value="Genomic_DNA"/>
</dbReference>
<accession>A0A2P6VNT5</accession>
<dbReference type="STRING" id="554055.A0A2P6VNT5"/>
<evidence type="ECO:0000313" key="19">
    <source>
        <dbReference type="Proteomes" id="UP000239649"/>
    </source>
</evidence>
<dbReference type="Gene3D" id="3.30.390.30">
    <property type="match status" value="1"/>
</dbReference>
<dbReference type="GO" id="GO:0005739">
    <property type="term" value="C:mitochondrion"/>
    <property type="evidence" value="ECO:0007669"/>
    <property type="project" value="TreeGrafter"/>
</dbReference>
<evidence type="ECO:0000256" key="6">
    <source>
        <dbReference type="ARBA" id="ARBA00022630"/>
    </source>
</evidence>
<keyword evidence="16" id="KW-0472">Membrane</keyword>
<dbReference type="Gene3D" id="3.40.630.10">
    <property type="entry name" value="Zn peptidases"/>
    <property type="match status" value="1"/>
</dbReference>
<dbReference type="InterPro" id="IPR034269">
    <property type="entry name" value="At5g42320_M14_CPD"/>
</dbReference>
<dbReference type="Gene3D" id="3.50.50.60">
    <property type="entry name" value="FAD/NAD(P)-binding domain"/>
    <property type="match status" value="2"/>
</dbReference>
<comment type="similarity">
    <text evidence="2 13">Belongs to the peptidase M14 family.</text>
</comment>
<keyword evidence="6 14" id="KW-0285">Flavoprotein</keyword>
<sequence>MRVDEETQVDGNYSSTLTTVTVEPAGLSPPGADYGGKMRLLLNFGEHGRELISSEIGLHVLRLLCDATQRAPLLRKFKLEPSAVDELLQRTVFKVIPMENIRGREKVEAGQLCERKNGRGVDPNRNWAVHWGFKEKDYDPSEEYPGTAAFSEPEAALMLRTARTLRPHVWASVHSGMEALFMPYDHKASVPDGKSAAATLNILKTLNERTCRKRCATGSGGKSVGYLAHGTATDYMWQELHVPVPMTWEVYGDQKAHFEDCFRMFNPLTKPAFDAVVEPWTAAVFTLLTLLPSHPTVAAELARPSGAAAGAGSGGAAAGGGGGGVAALGPAGGAGFEQQEQQFEQQKQQQQATGSTGEAAEAADGDGGAAAGSADKALEIASALKEHLQAVEGGEVAAARGGARRCGTMPQRNNMLRRLYWLVAVAALFVAHYLWSKPRFRYLLSRQLGSARRRSAARLVPLGGLAKQGIQRAAGAGWHCTAAAGGRRSPSAGSLRSLVCTPSARAPSARRAVSVRADAGAGNGAAAADFDYDLFCIGAGSGGVRASRVAAGTYGARVGICEMPFNPIASDEAGGAGGTCVLRGCVPKKLFVYASEYREAFSDAQGFGWQLGAEPSLDWTGFLAKKNAELHRLNGIYLNLLKNSGVEYIEGRGKLVDAHTVDVGGKRVTAKNILVATGARAFVPTFEGSELCMISDDALEVQEVPKSIVILGGGYIAVEFAGIFAGLGSEVHLVYRADLPLRGFDEEVRKFAAEQYAQNGVHLHLLTTPQQLQRGADGRLKFTAQRKNAESGETESFVVECDHVMAATGRRPNVHNLGLEEAGVRMTKKGAIDVDSYSRTNVPSVWAIGDVTDRMALTPVALMEAMALTRTIFGGEPTQPDHTNVATAVFSHPQIGTVGLSEEQALEQYGDIDVFTSSFKPMRNTISGNPGRTLMKLIVATQSDVVVGCHMVGPDSAEIMQGMGVAVKMGVTKKQLDTTIGIHPSAAEEFVTMRSPTRQLRKEAAKVTA</sequence>
<dbReference type="OrthoDB" id="5956163at2759"/>
<dbReference type="Proteomes" id="UP000239649">
    <property type="component" value="Unassembled WGS sequence"/>
</dbReference>
<dbReference type="GO" id="GO:0006749">
    <property type="term" value="P:glutathione metabolic process"/>
    <property type="evidence" value="ECO:0007669"/>
    <property type="project" value="TreeGrafter"/>
</dbReference>
<feature type="transmembrane region" description="Helical" evidence="16">
    <location>
        <begin position="419"/>
        <end position="435"/>
    </location>
</feature>
<dbReference type="AlphaFoldDB" id="A0A2P6VNT5"/>
<comment type="subunit">
    <text evidence="4">Homodimer.</text>
</comment>
<reference evidence="18 19" key="1">
    <citation type="journal article" date="2018" name="Plant J.">
        <title>Genome sequences of Chlorella sorokiniana UTEX 1602 and Micractinium conductrix SAG 241.80: implications to maltose excretion by a green alga.</title>
        <authorList>
            <person name="Arriola M.B."/>
            <person name="Velmurugan N."/>
            <person name="Zhang Y."/>
            <person name="Plunkett M.H."/>
            <person name="Hondzo H."/>
            <person name="Barney B.M."/>
        </authorList>
    </citation>
    <scope>NUCLEOTIDE SEQUENCE [LARGE SCALE GENOMIC DNA]</scope>
    <source>
        <strain evidence="18 19">SAG 241.80</strain>
    </source>
</reference>
<evidence type="ECO:0000256" key="4">
    <source>
        <dbReference type="ARBA" id="ARBA00011738"/>
    </source>
</evidence>
<dbReference type="InterPro" id="IPR036188">
    <property type="entry name" value="FAD/NAD-bd_sf"/>
</dbReference>
<dbReference type="Pfam" id="PF07992">
    <property type="entry name" value="Pyr_redox_2"/>
    <property type="match status" value="1"/>
</dbReference>
<dbReference type="PROSITE" id="PS00076">
    <property type="entry name" value="PYRIDINE_REDOX_1"/>
    <property type="match status" value="1"/>
</dbReference>
<keyword evidence="19" id="KW-1185">Reference proteome</keyword>
<dbReference type="PANTHER" id="PTHR42737">
    <property type="entry name" value="GLUTATHIONE REDUCTASE"/>
    <property type="match status" value="1"/>
</dbReference>
<dbReference type="InterPro" id="IPR016156">
    <property type="entry name" value="FAD/NAD-linked_Rdtase_dimer_sf"/>
</dbReference>
<dbReference type="SUPFAM" id="SSF55424">
    <property type="entry name" value="FAD/NAD-linked reductases, dimerisation (C-terminal) domain"/>
    <property type="match status" value="1"/>
</dbReference>
<comment type="similarity">
    <text evidence="3 14">Belongs to the class-I pyridine nucleotide-disulfide oxidoreductase family.</text>
</comment>
<dbReference type="InterPro" id="IPR004099">
    <property type="entry name" value="Pyr_nucl-diS_OxRdtase_dimer"/>
</dbReference>
<organism evidence="18 19">
    <name type="scientific">Micractinium conductrix</name>
    <dbReference type="NCBI Taxonomy" id="554055"/>
    <lineage>
        <taxon>Eukaryota</taxon>
        <taxon>Viridiplantae</taxon>
        <taxon>Chlorophyta</taxon>
        <taxon>core chlorophytes</taxon>
        <taxon>Trebouxiophyceae</taxon>
        <taxon>Chlorellales</taxon>
        <taxon>Chlorellaceae</taxon>
        <taxon>Chlorella clade</taxon>
        <taxon>Micractinium</taxon>
    </lineage>
</organism>
<feature type="active site" description="Proton donor/acceptor" evidence="13">
    <location>
        <position position="249"/>
    </location>
</feature>
<dbReference type="FunFam" id="3.50.50.60:FF:000051">
    <property type="entry name" value="Glutathione reductase"/>
    <property type="match status" value="1"/>
</dbReference>
<comment type="cofactor">
    <cofactor evidence="1">
        <name>FAD</name>
        <dbReference type="ChEBI" id="CHEBI:57692"/>
    </cofactor>
</comment>
<evidence type="ECO:0000313" key="18">
    <source>
        <dbReference type="EMBL" id="PSC75772.1"/>
    </source>
</evidence>
<dbReference type="GO" id="GO:0006508">
    <property type="term" value="P:proteolysis"/>
    <property type="evidence" value="ECO:0007669"/>
    <property type="project" value="InterPro"/>
</dbReference>
<dbReference type="Pfam" id="PF00246">
    <property type="entry name" value="Peptidase_M14"/>
    <property type="match status" value="1"/>
</dbReference>
<dbReference type="InterPro" id="IPR000834">
    <property type="entry name" value="Peptidase_M14"/>
</dbReference>
<name>A0A2P6VNT5_9CHLO</name>
<keyword evidence="16" id="KW-1133">Transmembrane helix</keyword>
<evidence type="ECO:0000256" key="16">
    <source>
        <dbReference type="SAM" id="Phobius"/>
    </source>
</evidence>
<proteinExistence type="inferred from homology"/>
<dbReference type="GO" id="GO:0034599">
    <property type="term" value="P:cellular response to oxidative stress"/>
    <property type="evidence" value="ECO:0007669"/>
    <property type="project" value="TreeGrafter"/>
</dbReference>
<comment type="catalytic activity">
    <reaction evidence="12">
        <text>2 glutathione + NADP(+) = glutathione disulfide + NADPH + H(+)</text>
        <dbReference type="Rhea" id="RHEA:11740"/>
        <dbReference type="ChEBI" id="CHEBI:15378"/>
        <dbReference type="ChEBI" id="CHEBI:57783"/>
        <dbReference type="ChEBI" id="CHEBI:57925"/>
        <dbReference type="ChEBI" id="CHEBI:58297"/>
        <dbReference type="ChEBI" id="CHEBI:58349"/>
        <dbReference type="EC" id="1.8.1.7"/>
    </reaction>
</comment>
<evidence type="ECO:0000259" key="17">
    <source>
        <dbReference type="PROSITE" id="PS52035"/>
    </source>
</evidence>
<evidence type="ECO:0000256" key="12">
    <source>
        <dbReference type="ARBA" id="ARBA00049142"/>
    </source>
</evidence>
<dbReference type="CDD" id="cd06227">
    <property type="entry name" value="M14-CPA-like"/>
    <property type="match status" value="1"/>
</dbReference>
<evidence type="ECO:0000256" key="8">
    <source>
        <dbReference type="ARBA" id="ARBA00022857"/>
    </source>
</evidence>
<keyword evidence="16" id="KW-0812">Transmembrane</keyword>
<evidence type="ECO:0000256" key="1">
    <source>
        <dbReference type="ARBA" id="ARBA00001974"/>
    </source>
</evidence>
<evidence type="ECO:0000256" key="2">
    <source>
        <dbReference type="ARBA" id="ARBA00005988"/>
    </source>
</evidence>
<keyword evidence="8" id="KW-0521">NADP</keyword>
<dbReference type="PRINTS" id="PR00411">
    <property type="entry name" value="PNDRDTASEI"/>
</dbReference>
<evidence type="ECO:0000256" key="15">
    <source>
        <dbReference type="SAM" id="MobiDB-lite"/>
    </source>
</evidence>
<dbReference type="SMART" id="SM00631">
    <property type="entry name" value="Zn_pept"/>
    <property type="match status" value="1"/>
</dbReference>
<keyword evidence="7 14" id="KW-0274">FAD</keyword>
<dbReference type="GO" id="GO:0008270">
    <property type="term" value="F:zinc ion binding"/>
    <property type="evidence" value="ECO:0007669"/>
    <property type="project" value="InterPro"/>
</dbReference>
<keyword evidence="10" id="KW-1015">Disulfide bond</keyword>